<gene>
    <name evidence="3" type="ORF">D9V28_12935</name>
</gene>
<comment type="caution">
    <text evidence="3">The sequence shown here is derived from an EMBL/GenBank/DDBJ whole genome shotgun (WGS) entry which is preliminary data.</text>
</comment>
<dbReference type="Proteomes" id="UP000282460">
    <property type="component" value="Unassembled WGS sequence"/>
</dbReference>
<name>A0A3L7ISX3_9MICO</name>
<reference evidence="3 4" key="1">
    <citation type="submission" date="2018-10" db="EMBL/GenBank/DDBJ databases">
        <authorList>
            <person name="Li J."/>
        </authorList>
    </citation>
    <scope>NUCLEOTIDE SEQUENCE [LARGE SCALE GENOMIC DNA]</scope>
    <source>
        <strain evidence="3 4">ZD1-4</strain>
    </source>
</reference>
<evidence type="ECO:0000256" key="1">
    <source>
        <dbReference type="SAM" id="Phobius"/>
    </source>
</evidence>
<sequence length="155" mass="16453">MTSQPAARRGLGVLAILVGVLVIVSLIVVFTRGELELLDESTPEGVVQRYSAAVLDGDEDAALRYLAAEAQSDCGLIAVTETENLRVSLVSTENGDDGGSADVTVSLSRGSNGELFGGSGYEYEERFSLTKVGSDWRIETAPWELAFCRNDGFSG</sequence>
<protein>
    <recommendedName>
        <fullName evidence="2">Lipoprotein LpqB N-terminal domain-containing protein</fullName>
    </recommendedName>
</protein>
<evidence type="ECO:0000313" key="4">
    <source>
        <dbReference type="Proteomes" id="UP000282460"/>
    </source>
</evidence>
<organism evidence="3 4">
    <name type="scientific">Mycetocola zhadangensis</name>
    <dbReference type="NCBI Taxonomy" id="1164595"/>
    <lineage>
        <taxon>Bacteria</taxon>
        <taxon>Bacillati</taxon>
        <taxon>Actinomycetota</taxon>
        <taxon>Actinomycetes</taxon>
        <taxon>Micrococcales</taxon>
        <taxon>Microbacteriaceae</taxon>
        <taxon>Mycetocola</taxon>
    </lineage>
</organism>
<dbReference type="InterPro" id="IPR059026">
    <property type="entry name" value="LpqB_N"/>
</dbReference>
<keyword evidence="1" id="KW-1133">Transmembrane helix</keyword>
<keyword evidence="4" id="KW-1185">Reference proteome</keyword>
<dbReference type="Pfam" id="PF25976">
    <property type="entry name" value="LpqB_N"/>
    <property type="match status" value="1"/>
</dbReference>
<accession>A0A3L7ISX3</accession>
<evidence type="ECO:0000259" key="2">
    <source>
        <dbReference type="Pfam" id="PF25976"/>
    </source>
</evidence>
<dbReference type="RefSeq" id="WP_121660184.1">
    <property type="nucleotide sequence ID" value="NZ_BMEK01000003.1"/>
</dbReference>
<feature type="domain" description="Lipoprotein LpqB N-terminal" evidence="2">
    <location>
        <begin position="40"/>
        <end position="150"/>
    </location>
</feature>
<dbReference type="OrthoDB" id="5118128at2"/>
<keyword evidence="1" id="KW-0812">Transmembrane</keyword>
<proteinExistence type="predicted"/>
<evidence type="ECO:0000313" key="3">
    <source>
        <dbReference type="EMBL" id="RLQ81273.1"/>
    </source>
</evidence>
<dbReference type="AlphaFoldDB" id="A0A3L7ISX3"/>
<feature type="transmembrane region" description="Helical" evidence="1">
    <location>
        <begin position="12"/>
        <end position="31"/>
    </location>
</feature>
<keyword evidence="1" id="KW-0472">Membrane</keyword>
<dbReference type="EMBL" id="RCWJ01000004">
    <property type="protein sequence ID" value="RLQ81273.1"/>
    <property type="molecule type" value="Genomic_DNA"/>
</dbReference>